<comment type="caution">
    <text evidence="2">The sequence shown here is derived from an EMBL/GenBank/DDBJ whole genome shotgun (WGS) entry which is preliminary data.</text>
</comment>
<reference evidence="2" key="1">
    <citation type="submission" date="2022-07" db="EMBL/GenBank/DDBJ databases">
        <title>Genome Sequence of Xylaria arbuscula.</title>
        <authorList>
            <person name="Buettner E."/>
        </authorList>
    </citation>
    <scope>NUCLEOTIDE SEQUENCE</scope>
    <source>
        <strain evidence="2">VT107</strain>
    </source>
</reference>
<keyword evidence="3" id="KW-1185">Reference proteome</keyword>
<evidence type="ECO:0000313" key="3">
    <source>
        <dbReference type="Proteomes" id="UP001148614"/>
    </source>
</evidence>
<dbReference type="EMBL" id="JANPWZ010003189">
    <property type="protein sequence ID" value="KAJ3553870.1"/>
    <property type="molecule type" value="Genomic_DNA"/>
</dbReference>
<dbReference type="AlphaFoldDB" id="A0A9W8THK8"/>
<organism evidence="2 3">
    <name type="scientific">Xylaria arbuscula</name>
    <dbReference type="NCBI Taxonomy" id="114810"/>
    <lineage>
        <taxon>Eukaryota</taxon>
        <taxon>Fungi</taxon>
        <taxon>Dikarya</taxon>
        <taxon>Ascomycota</taxon>
        <taxon>Pezizomycotina</taxon>
        <taxon>Sordariomycetes</taxon>
        <taxon>Xylariomycetidae</taxon>
        <taxon>Xylariales</taxon>
        <taxon>Xylariaceae</taxon>
        <taxon>Xylaria</taxon>
    </lineage>
</organism>
<gene>
    <name evidence="2" type="ORF">NPX13_g10773</name>
</gene>
<sequence>MDVIEEETGEKISYDDMRPHYAEWLRHDEREQKRGEIVRRILALKAVDSEADRDEKGDDVGVESERPCP</sequence>
<evidence type="ECO:0000256" key="1">
    <source>
        <dbReference type="SAM" id="MobiDB-lite"/>
    </source>
</evidence>
<name>A0A9W8THK8_9PEZI</name>
<dbReference type="Proteomes" id="UP001148614">
    <property type="component" value="Unassembled WGS sequence"/>
</dbReference>
<accession>A0A9W8THK8</accession>
<feature type="region of interest" description="Disordered" evidence="1">
    <location>
        <begin position="49"/>
        <end position="69"/>
    </location>
</feature>
<protein>
    <submittedName>
        <fullName evidence="2">Uncharacterized protein</fullName>
    </submittedName>
</protein>
<evidence type="ECO:0000313" key="2">
    <source>
        <dbReference type="EMBL" id="KAJ3553870.1"/>
    </source>
</evidence>
<proteinExistence type="predicted"/>